<feature type="domain" description="Retroviral polymerase SH3-like" evidence="1">
    <location>
        <begin position="83"/>
        <end position="114"/>
    </location>
</feature>
<keyword evidence="3" id="KW-1185">Reference proteome</keyword>
<dbReference type="Pfam" id="PF25597">
    <property type="entry name" value="SH3_retrovirus"/>
    <property type="match status" value="1"/>
</dbReference>
<organism evidence="2 3">
    <name type="scientific">Paspalum notatum var. saurae</name>
    <dbReference type="NCBI Taxonomy" id="547442"/>
    <lineage>
        <taxon>Eukaryota</taxon>
        <taxon>Viridiplantae</taxon>
        <taxon>Streptophyta</taxon>
        <taxon>Embryophyta</taxon>
        <taxon>Tracheophyta</taxon>
        <taxon>Spermatophyta</taxon>
        <taxon>Magnoliopsida</taxon>
        <taxon>Liliopsida</taxon>
        <taxon>Poales</taxon>
        <taxon>Poaceae</taxon>
        <taxon>PACMAD clade</taxon>
        <taxon>Panicoideae</taxon>
        <taxon>Andropogonodae</taxon>
        <taxon>Paspaleae</taxon>
        <taxon>Paspalinae</taxon>
        <taxon>Paspalum</taxon>
    </lineage>
</organism>
<reference evidence="2 3" key="1">
    <citation type="submission" date="2024-02" db="EMBL/GenBank/DDBJ databases">
        <title>High-quality chromosome-scale genome assembly of Pensacola bahiagrass (Paspalum notatum Flugge var. saurae).</title>
        <authorList>
            <person name="Vega J.M."/>
            <person name="Podio M."/>
            <person name="Orjuela J."/>
            <person name="Siena L.A."/>
            <person name="Pessino S.C."/>
            <person name="Combes M.C."/>
            <person name="Mariac C."/>
            <person name="Albertini E."/>
            <person name="Pupilli F."/>
            <person name="Ortiz J.P.A."/>
            <person name="Leblanc O."/>
        </authorList>
    </citation>
    <scope>NUCLEOTIDE SEQUENCE [LARGE SCALE GENOMIC DNA]</scope>
    <source>
        <strain evidence="2">R1</strain>
        <tissue evidence="2">Leaf</tissue>
    </source>
</reference>
<gene>
    <name evidence="2" type="ORF">U9M48_042955</name>
</gene>
<sequence length="246" mass="27459">MASLKYDLPLLDRETRFSLWQVKMRAVLAHTDLDDALERFDDLKGYKYSAEGGVLKVSRGSLVVMKGDMKSANLYLLRGTTITGYKSGVKGYKLWNPETRKVVISRNVVFNEPPMLHDTLANTPLGSNEKSSVQVEHFVDAQRKEIDSVPNEPISEDSSVVEDVPIVSRFSPPPQRSIGVDRTRRQPKPVRRLIEECNIAYALSVAEEIEGWLAGGLNTLSVVHCVTKKKRYSPLAFLHGLCGSLS</sequence>
<evidence type="ECO:0000259" key="1">
    <source>
        <dbReference type="Pfam" id="PF25597"/>
    </source>
</evidence>
<proteinExistence type="predicted"/>
<evidence type="ECO:0000313" key="3">
    <source>
        <dbReference type="Proteomes" id="UP001341281"/>
    </source>
</evidence>
<dbReference type="Proteomes" id="UP001341281">
    <property type="component" value="Chromosome 10"/>
</dbReference>
<dbReference type="InterPro" id="IPR057670">
    <property type="entry name" value="SH3_retrovirus"/>
</dbReference>
<dbReference type="AlphaFoldDB" id="A0AAQ3UW96"/>
<dbReference type="EMBL" id="CP144754">
    <property type="protein sequence ID" value="WVZ97415.1"/>
    <property type="molecule type" value="Genomic_DNA"/>
</dbReference>
<evidence type="ECO:0000313" key="2">
    <source>
        <dbReference type="EMBL" id="WVZ97415.1"/>
    </source>
</evidence>
<protein>
    <recommendedName>
        <fullName evidence="1">Retroviral polymerase SH3-like domain-containing protein</fullName>
    </recommendedName>
</protein>
<accession>A0AAQ3UW96</accession>
<name>A0AAQ3UW96_PASNO</name>